<organism evidence="4 5">
    <name type="scientific">Cardamine amara subsp. amara</name>
    <dbReference type="NCBI Taxonomy" id="228776"/>
    <lineage>
        <taxon>Eukaryota</taxon>
        <taxon>Viridiplantae</taxon>
        <taxon>Streptophyta</taxon>
        <taxon>Embryophyta</taxon>
        <taxon>Tracheophyta</taxon>
        <taxon>Spermatophyta</taxon>
        <taxon>Magnoliopsida</taxon>
        <taxon>eudicotyledons</taxon>
        <taxon>Gunneridae</taxon>
        <taxon>Pentapetalae</taxon>
        <taxon>rosids</taxon>
        <taxon>malvids</taxon>
        <taxon>Brassicales</taxon>
        <taxon>Brassicaceae</taxon>
        <taxon>Cardamineae</taxon>
        <taxon>Cardamine</taxon>
    </lineage>
</organism>
<gene>
    <name evidence="4" type="ORF">V5N11_001969</name>
</gene>
<dbReference type="Gene3D" id="3.30.420.10">
    <property type="entry name" value="Ribonuclease H-like superfamily/Ribonuclease H"/>
    <property type="match status" value="1"/>
</dbReference>
<dbReference type="InterPro" id="IPR026960">
    <property type="entry name" value="RVT-Znf"/>
</dbReference>
<dbReference type="Pfam" id="PF13966">
    <property type="entry name" value="zf-RVT"/>
    <property type="match status" value="1"/>
</dbReference>
<dbReference type="EMBL" id="JBANAX010000695">
    <property type="protein sequence ID" value="KAL1197088.1"/>
    <property type="molecule type" value="Genomic_DNA"/>
</dbReference>
<dbReference type="Pfam" id="PF13456">
    <property type="entry name" value="RVT_3"/>
    <property type="match status" value="1"/>
</dbReference>
<feature type="transmembrane region" description="Helical" evidence="1">
    <location>
        <begin position="440"/>
        <end position="465"/>
    </location>
</feature>
<keyword evidence="1" id="KW-1133">Transmembrane helix</keyword>
<dbReference type="InterPro" id="IPR052929">
    <property type="entry name" value="RNase_H-like_EbsB-rel"/>
</dbReference>
<keyword evidence="1" id="KW-0472">Membrane</keyword>
<keyword evidence="5" id="KW-1185">Reference proteome</keyword>
<name>A0ABD0ZR46_CARAN</name>
<evidence type="ECO:0000256" key="1">
    <source>
        <dbReference type="SAM" id="Phobius"/>
    </source>
</evidence>
<dbReference type="InterPro" id="IPR002156">
    <property type="entry name" value="RNaseH_domain"/>
</dbReference>
<sequence>MDLNLQVDSLISAQGAWKIELLKELFVQEDIDRILSFPPANSLDDSWIWAYTKEGGYNVKSGNWLVSWLEVPQAHQTNSNQLVNDLKTKSWKIETELQIRMFLWKILSGALVVAESIIAHGMQANGLCSICRCGVESIKHVIFECEVARQVWNNAMILVGQWNFGSVEEYIGKLYECMNKSTFPDNHRRAIPWFLWGIWKERNSRLYAGVPGDSHITTAMALEEAELWIKMKEESGVLHTQDKLPNRVQMKWKKPNQSFLKCNINSSWTNPKSMCGGAWILRDINGDVKFHAHEAFLAASNRIAAEFRCALWTLRSLKDIRVEDVEIWSDCGAMIEAIKNPKDWPRYRSYIDRFDKLQRGFRSCKVEISSSQANIVARRIASSVTQEGHFQSYLAAGRPSWLSALLNSEKTMKHLCGVAEWSYYRLRGFGMLCFLFVAELILRFILVVELLNSFMFVYLCFCGLLV</sequence>
<dbReference type="PANTHER" id="PTHR47074:SF53">
    <property type="entry name" value="REVERSE TRANSCRIPTASE-LIKE PROTEIN"/>
    <property type="match status" value="1"/>
</dbReference>
<dbReference type="InterPro" id="IPR036397">
    <property type="entry name" value="RNaseH_sf"/>
</dbReference>
<evidence type="ECO:0000259" key="3">
    <source>
        <dbReference type="Pfam" id="PF13966"/>
    </source>
</evidence>
<feature type="domain" description="Reverse transcriptase zinc-binding" evidence="3">
    <location>
        <begin position="79"/>
        <end position="152"/>
    </location>
</feature>
<dbReference type="InterPro" id="IPR044730">
    <property type="entry name" value="RNase_H-like_dom_plant"/>
</dbReference>
<dbReference type="AlphaFoldDB" id="A0ABD0ZR46"/>
<evidence type="ECO:0000313" key="4">
    <source>
        <dbReference type="EMBL" id="KAL1197088.1"/>
    </source>
</evidence>
<reference evidence="4 5" key="1">
    <citation type="submission" date="2024-04" db="EMBL/GenBank/DDBJ databases">
        <title>Genome assembly C_amara_ONT_v2.</title>
        <authorList>
            <person name="Yant L."/>
            <person name="Moore C."/>
            <person name="Slenker M."/>
        </authorList>
    </citation>
    <scope>NUCLEOTIDE SEQUENCE [LARGE SCALE GENOMIC DNA]</scope>
    <source>
        <tissue evidence="4">Leaf</tissue>
    </source>
</reference>
<keyword evidence="1" id="KW-0812">Transmembrane</keyword>
<comment type="caution">
    <text evidence="4">The sequence shown here is derived from an EMBL/GenBank/DDBJ whole genome shotgun (WGS) entry which is preliminary data.</text>
</comment>
<accession>A0ABD0ZR46</accession>
<dbReference type="PANTHER" id="PTHR47074">
    <property type="entry name" value="BNAC02G40300D PROTEIN"/>
    <property type="match status" value="1"/>
</dbReference>
<proteinExistence type="predicted"/>
<protein>
    <submittedName>
        <fullName evidence="4">Ribonuclease H protein</fullName>
    </submittedName>
</protein>
<evidence type="ECO:0000259" key="2">
    <source>
        <dbReference type="Pfam" id="PF13456"/>
    </source>
</evidence>
<dbReference type="CDD" id="cd06222">
    <property type="entry name" value="RNase_H_like"/>
    <property type="match status" value="1"/>
</dbReference>
<dbReference type="Proteomes" id="UP001558713">
    <property type="component" value="Unassembled WGS sequence"/>
</dbReference>
<evidence type="ECO:0000313" key="5">
    <source>
        <dbReference type="Proteomes" id="UP001558713"/>
    </source>
</evidence>
<feature type="domain" description="RNase H type-1" evidence="2">
    <location>
        <begin position="263"/>
        <end position="383"/>
    </location>
</feature>